<evidence type="ECO:0000313" key="10">
    <source>
        <dbReference type="EMBL" id="PIO27886.1"/>
    </source>
</evidence>
<dbReference type="OrthoDB" id="308383at2759"/>
<evidence type="ECO:0000256" key="4">
    <source>
        <dbReference type="ARBA" id="ARBA00022691"/>
    </source>
</evidence>
<keyword evidence="2" id="KW-0489">Methyltransferase</keyword>
<evidence type="ECO:0000256" key="6">
    <source>
        <dbReference type="ARBA" id="ARBA00023242"/>
    </source>
</evidence>
<evidence type="ECO:0000256" key="1">
    <source>
        <dbReference type="ARBA" id="ARBA00004123"/>
    </source>
</evidence>
<evidence type="ECO:0000259" key="9">
    <source>
        <dbReference type="PROSITE" id="PS50102"/>
    </source>
</evidence>
<sequence>DGPFLPLGDVRDPRPQRMWSKPREVSLPIPKFKYDKFYIGQLPQKEVTFAHLNDNIREPFLTDMCRKFGNVEEVEILLHPETRKHLGLAKVLFSSSRSAKETVAHLHNTSVMGNIVHAELDLLGQQRKKYYDLVVSGSYNAQTVPTSGRWAQERLLPEQADSRRRLSSDTTAFQPGNGTPSSQDSGSLYSQYTPSLSSSQGTPYTPRSGTPFSQDSAYSSRQSTPSHSSTHDTSGYKSRRQENSSGDSYSRRSGHHYSSASSSSSQHDSSHRRYHRHQHRTSPQSYRSRHRKPPPPPEEPPLHRFPGTPPLPTPPPLPPDDPQTDRDYRLHPPLPPSPPSSSSLQPPPPPTESWEPPPPPPPLPACSPPPSPARSCSPLPDGVSESLPFTQHSSSLDSRIEALLKEQRSKFSFLPSDTEEEDEGTADGATQETTVQEEIAPPMPTHGPYTPPPPANFEDVSAEAFLRFGDIGRTANGQER</sequence>
<feature type="region of interest" description="Disordered" evidence="8">
    <location>
        <begin position="410"/>
        <end position="458"/>
    </location>
</feature>
<feature type="compositionally biased region" description="Pro residues" evidence="8">
    <location>
        <begin position="441"/>
        <end position="455"/>
    </location>
</feature>
<dbReference type="Gene3D" id="3.30.70.330">
    <property type="match status" value="1"/>
</dbReference>
<evidence type="ECO:0000256" key="8">
    <source>
        <dbReference type="SAM" id="MobiDB-lite"/>
    </source>
</evidence>
<dbReference type="GO" id="GO:0048188">
    <property type="term" value="C:Set1C/COMPASS complex"/>
    <property type="evidence" value="ECO:0007669"/>
    <property type="project" value="TreeGrafter"/>
</dbReference>
<keyword evidence="7" id="KW-0694">RNA-binding</keyword>
<dbReference type="InterPro" id="IPR044570">
    <property type="entry name" value="Set1-like"/>
</dbReference>
<dbReference type="GO" id="GO:0003723">
    <property type="term" value="F:RNA binding"/>
    <property type="evidence" value="ECO:0007669"/>
    <property type="project" value="UniProtKB-UniRule"/>
</dbReference>
<protein>
    <recommendedName>
        <fullName evidence="9">RRM domain-containing protein</fullName>
    </recommendedName>
</protein>
<dbReference type="Pfam" id="PF00076">
    <property type="entry name" value="RRM_1"/>
    <property type="match status" value="1"/>
</dbReference>
<dbReference type="GO" id="GO:0042800">
    <property type="term" value="F:histone H3K4 methyltransferase activity"/>
    <property type="evidence" value="ECO:0007669"/>
    <property type="project" value="InterPro"/>
</dbReference>
<feature type="domain" description="RRM" evidence="9">
    <location>
        <begin position="35"/>
        <end position="123"/>
    </location>
</feature>
<dbReference type="InterPro" id="IPR012677">
    <property type="entry name" value="Nucleotide-bd_a/b_plait_sf"/>
</dbReference>
<evidence type="ECO:0000256" key="5">
    <source>
        <dbReference type="ARBA" id="ARBA00022853"/>
    </source>
</evidence>
<gene>
    <name evidence="10" type="ORF">AB205_0099620</name>
</gene>
<dbReference type="GO" id="GO:0032259">
    <property type="term" value="P:methylation"/>
    <property type="evidence" value="ECO:0007669"/>
    <property type="project" value="UniProtKB-KW"/>
</dbReference>
<proteinExistence type="predicted"/>
<feature type="region of interest" description="Disordered" evidence="8">
    <location>
        <begin position="150"/>
        <end position="395"/>
    </location>
</feature>
<feature type="compositionally biased region" description="Pro residues" evidence="8">
    <location>
        <begin position="307"/>
        <end position="321"/>
    </location>
</feature>
<dbReference type="SUPFAM" id="SSF54928">
    <property type="entry name" value="RNA-binding domain, RBD"/>
    <property type="match status" value="1"/>
</dbReference>
<dbReference type="FunFam" id="3.30.70.330:FF:000178">
    <property type="entry name" value="Histone-lysine N-methyltransferase"/>
    <property type="match status" value="1"/>
</dbReference>
<comment type="subcellular location">
    <subcellularLocation>
        <location evidence="1">Nucleus</location>
    </subcellularLocation>
</comment>
<feature type="compositionally biased region" description="Polar residues" evidence="8">
    <location>
        <begin position="168"/>
        <end position="218"/>
    </location>
</feature>
<feature type="compositionally biased region" description="Basic residues" evidence="8">
    <location>
        <begin position="270"/>
        <end position="280"/>
    </location>
</feature>
<reference evidence="11" key="1">
    <citation type="journal article" date="2017" name="Nat. Commun.">
        <title>The North American bullfrog draft genome provides insight into hormonal regulation of long noncoding RNA.</title>
        <authorList>
            <person name="Hammond S.A."/>
            <person name="Warren R.L."/>
            <person name="Vandervalk B.P."/>
            <person name="Kucuk E."/>
            <person name="Khan H."/>
            <person name="Gibb E.A."/>
            <person name="Pandoh P."/>
            <person name="Kirk H."/>
            <person name="Zhao Y."/>
            <person name="Jones M."/>
            <person name="Mungall A.J."/>
            <person name="Coope R."/>
            <person name="Pleasance S."/>
            <person name="Moore R.A."/>
            <person name="Holt R.A."/>
            <person name="Round J.M."/>
            <person name="Ohora S."/>
            <person name="Walle B.V."/>
            <person name="Veldhoen N."/>
            <person name="Helbing C.C."/>
            <person name="Birol I."/>
        </authorList>
    </citation>
    <scope>NUCLEOTIDE SEQUENCE [LARGE SCALE GENOMIC DNA]</scope>
</reference>
<dbReference type="Proteomes" id="UP000228934">
    <property type="component" value="Unassembled WGS sequence"/>
</dbReference>
<evidence type="ECO:0000256" key="2">
    <source>
        <dbReference type="ARBA" id="ARBA00022603"/>
    </source>
</evidence>
<name>A0A2G9RIZ7_AQUCT</name>
<dbReference type="EMBL" id="KV942679">
    <property type="protein sequence ID" value="PIO27886.1"/>
    <property type="molecule type" value="Genomic_DNA"/>
</dbReference>
<keyword evidence="3" id="KW-0808">Transferase</keyword>
<dbReference type="InterPro" id="IPR035979">
    <property type="entry name" value="RBD_domain_sf"/>
</dbReference>
<evidence type="ECO:0000256" key="3">
    <source>
        <dbReference type="ARBA" id="ARBA00022679"/>
    </source>
</evidence>
<keyword evidence="11" id="KW-1185">Reference proteome</keyword>
<feature type="compositionally biased region" description="Basic and acidic residues" evidence="8">
    <location>
        <begin position="151"/>
        <end position="167"/>
    </location>
</feature>
<feature type="non-terminal residue" evidence="10">
    <location>
        <position position="1"/>
    </location>
</feature>
<dbReference type="PROSITE" id="PS50102">
    <property type="entry name" value="RRM"/>
    <property type="match status" value="1"/>
</dbReference>
<keyword evidence="6" id="KW-0539">Nucleus</keyword>
<feature type="non-terminal residue" evidence="10">
    <location>
        <position position="480"/>
    </location>
</feature>
<feature type="compositionally biased region" description="Low complexity" evidence="8">
    <location>
        <begin position="256"/>
        <end position="267"/>
    </location>
</feature>
<keyword evidence="4" id="KW-0949">S-adenosyl-L-methionine</keyword>
<organism evidence="10 11">
    <name type="scientific">Aquarana catesbeiana</name>
    <name type="common">American bullfrog</name>
    <name type="synonym">Rana catesbeiana</name>
    <dbReference type="NCBI Taxonomy" id="8400"/>
    <lineage>
        <taxon>Eukaryota</taxon>
        <taxon>Metazoa</taxon>
        <taxon>Chordata</taxon>
        <taxon>Craniata</taxon>
        <taxon>Vertebrata</taxon>
        <taxon>Euteleostomi</taxon>
        <taxon>Amphibia</taxon>
        <taxon>Batrachia</taxon>
        <taxon>Anura</taxon>
        <taxon>Neobatrachia</taxon>
        <taxon>Ranoidea</taxon>
        <taxon>Ranidae</taxon>
        <taxon>Aquarana</taxon>
    </lineage>
</organism>
<feature type="compositionally biased region" description="Low complexity" evidence="8">
    <location>
        <begin position="219"/>
        <end position="233"/>
    </location>
</feature>
<dbReference type="PANTHER" id="PTHR45814:SF3">
    <property type="entry name" value="HISTONE-LYSINE N-METHYLTRANSFERASE SETD1A"/>
    <property type="match status" value="1"/>
</dbReference>
<feature type="compositionally biased region" description="Pro residues" evidence="8">
    <location>
        <begin position="332"/>
        <end position="372"/>
    </location>
</feature>
<evidence type="ECO:0000313" key="11">
    <source>
        <dbReference type="Proteomes" id="UP000228934"/>
    </source>
</evidence>
<dbReference type="AlphaFoldDB" id="A0A2G9RIZ7"/>
<accession>A0A2G9RIZ7</accession>
<evidence type="ECO:0000256" key="7">
    <source>
        <dbReference type="PROSITE-ProRule" id="PRU00176"/>
    </source>
</evidence>
<dbReference type="InterPro" id="IPR000504">
    <property type="entry name" value="RRM_dom"/>
</dbReference>
<dbReference type="SMART" id="SM00360">
    <property type="entry name" value="RRM"/>
    <property type="match status" value="1"/>
</dbReference>
<keyword evidence="5" id="KW-0156">Chromatin regulator</keyword>
<dbReference type="PANTHER" id="PTHR45814">
    <property type="entry name" value="HISTONE-LYSINE N-METHYLTRANSFERASE SETD1"/>
    <property type="match status" value="1"/>
</dbReference>